<dbReference type="Gene3D" id="3.30.110.90">
    <property type="entry name" value="Amidohydrolase"/>
    <property type="match status" value="1"/>
</dbReference>
<protein>
    <submittedName>
        <fullName evidence="3">Hydrolase</fullName>
    </submittedName>
</protein>
<dbReference type="PANTHER" id="PTHR43135:SF3">
    <property type="entry name" value="ALPHA-D-RIBOSE 1-METHYLPHOSPHONATE 5-TRIPHOSPHATE DIPHOSPHATASE"/>
    <property type="match status" value="1"/>
</dbReference>
<feature type="signal peptide" evidence="1">
    <location>
        <begin position="1"/>
        <end position="22"/>
    </location>
</feature>
<dbReference type="InterPro" id="IPR006680">
    <property type="entry name" value="Amidohydro-rel"/>
</dbReference>
<dbReference type="Proteomes" id="UP000282971">
    <property type="component" value="Unassembled WGS sequence"/>
</dbReference>
<proteinExistence type="predicted"/>
<keyword evidence="1" id="KW-0732">Signal</keyword>
<gene>
    <name evidence="3" type="ORF">EOD43_18180</name>
</gene>
<keyword evidence="3" id="KW-0378">Hydrolase</keyword>
<dbReference type="InterPro" id="IPR032466">
    <property type="entry name" value="Metal_Hydrolase"/>
</dbReference>
<dbReference type="Gene3D" id="2.30.40.10">
    <property type="entry name" value="Urease, subunit C, domain 1"/>
    <property type="match status" value="1"/>
</dbReference>
<evidence type="ECO:0000256" key="1">
    <source>
        <dbReference type="SAM" id="SignalP"/>
    </source>
</evidence>
<dbReference type="PANTHER" id="PTHR43135">
    <property type="entry name" value="ALPHA-D-RIBOSE 1-METHYLPHOSPHONATE 5-TRIPHOSPHATE DIPHOSPHATASE"/>
    <property type="match status" value="1"/>
</dbReference>
<keyword evidence="4" id="KW-1185">Reference proteome</keyword>
<evidence type="ECO:0000313" key="3">
    <source>
        <dbReference type="EMBL" id="RVT90226.1"/>
    </source>
</evidence>
<dbReference type="InterPro" id="IPR051781">
    <property type="entry name" value="Metallo-dep_Hydrolase"/>
</dbReference>
<dbReference type="EMBL" id="SACN01000003">
    <property type="protein sequence ID" value="RVT90226.1"/>
    <property type="molecule type" value="Genomic_DNA"/>
</dbReference>
<sequence length="456" mass="49055">MLRTSQNLLVIILALASLPAGSEGIRAEPLTLYANATLIDGTGSPPRPHQDILVRGERIIAIASRGQIADVHVRNARRIDLSGQFIMPGLIDSHVHLATPPDPAKAMARLSRAVYGGVTAVRDMADDLRSVAELARAARAGEIASPDIVFAAVMAGPSFFADARAAAVSAGYIPGTAPWMQAVDNRTDLREAVAIARGTGASAIKIYADLDGPQVNAIASEARRQHMHVWAHGAVFPASPAEIVAARPEVVSHICYLAYELEPVMPAAYERRIAVSPALPKGDDDPVIGRLYEAMRRQGTIIDATGSLFVRAEAQRRTLPQRRPLRCNASQTIRLTRQAVRAGVPISTGTDYETDLSSLWPEVHDELFYLTRDVGMKPLEVIRAATLVGAQAAGQIDEMGTVASGKLANFIVLSQDPSIDIGNIRAIIMTVKRGRPYRRADYRPASRAKIADQIAE</sequence>
<name>A0A437LY17_9SPHN</name>
<feature type="chain" id="PRO_5019455525" evidence="1">
    <location>
        <begin position="23"/>
        <end position="456"/>
    </location>
</feature>
<dbReference type="SUPFAM" id="SSF51556">
    <property type="entry name" value="Metallo-dependent hydrolases"/>
    <property type="match status" value="1"/>
</dbReference>
<feature type="domain" description="Amidohydrolase-related" evidence="2">
    <location>
        <begin position="85"/>
        <end position="434"/>
    </location>
</feature>
<evidence type="ECO:0000313" key="4">
    <source>
        <dbReference type="Proteomes" id="UP000282971"/>
    </source>
</evidence>
<reference evidence="3 4" key="1">
    <citation type="submission" date="2019-01" db="EMBL/GenBank/DDBJ databases">
        <authorList>
            <person name="Chen W.-M."/>
        </authorList>
    </citation>
    <scope>NUCLEOTIDE SEQUENCE [LARGE SCALE GENOMIC DNA]</scope>
    <source>
        <strain evidence="3 4">CCP-7</strain>
    </source>
</reference>
<dbReference type="InterPro" id="IPR011059">
    <property type="entry name" value="Metal-dep_hydrolase_composite"/>
</dbReference>
<dbReference type="RefSeq" id="WP_127745477.1">
    <property type="nucleotide sequence ID" value="NZ_SACN01000003.1"/>
</dbReference>
<dbReference type="SUPFAM" id="SSF51338">
    <property type="entry name" value="Composite domain of metallo-dependent hydrolases"/>
    <property type="match status" value="1"/>
</dbReference>
<dbReference type="Gene3D" id="3.40.50.10910">
    <property type="entry name" value="Amidohydrolase"/>
    <property type="match status" value="1"/>
</dbReference>
<dbReference type="Gene3D" id="1.20.58.520">
    <property type="entry name" value="Amidohydrolase"/>
    <property type="match status" value="1"/>
</dbReference>
<dbReference type="Pfam" id="PF01979">
    <property type="entry name" value="Amidohydro_1"/>
    <property type="match status" value="1"/>
</dbReference>
<comment type="caution">
    <text evidence="3">The sequence shown here is derived from an EMBL/GenBank/DDBJ whole genome shotgun (WGS) entry which is preliminary data.</text>
</comment>
<dbReference type="GO" id="GO:0016810">
    <property type="term" value="F:hydrolase activity, acting on carbon-nitrogen (but not peptide) bonds"/>
    <property type="evidence" value="ECO:0007669"/>
    <property type="project" value="InterPro"/>
</dbReference>
<accession>A0A437LY17</accession>
<organism evidence="3 4">
    <name type="scientific">Sphingomonas crocodyli</name>
    <dbReference type="NCBI Taxonomy" id="1979270"/>
    <lineage>
        <taxon>Bacteria</taxon>
        <taxon>Pseudomonadati</taxon>
        <taxon>Pseudomonadota</taxon>
        <taxon>Alphaproteobacteria</taxon>
        <taxon>Sphingomonadales</taxon>
        <taxon>Sphingomonadaceae</taxon>
        <taxon>Sphingomonas</taxon>
    </lineage>
</organism>
<dbReference type="AlphaFoldDB" id="A0A437LY17"/>
<dbReference type="OrthoDB" id="9782972at2"/>
<evidence type="ECO:0000259" key="2">
    <source>
        <dbReference type="Pfam" id="PF01979"/>
    </source>
</evidence>